<feature type="domain" description="ABC3 transporter permease C-terminal" evidence="8">
    <location>
        <begin position="718"/>
        <end position="827"/>
    </location>
</feature>
<evidence type="ECO:0000256" key="6">
    <source>
        <dbReference type="ARBA" id="ARBA00038076"/>
    </source>
</evidence>
<dbReference type="NCBIfam" id="TIGR03434">
    <property type="entry name" value="ADOP"/>
    <property type="match status" value="1"/>
</dbReference>
<evidence type="ECO:0000256" key="1">
    <source>
        <dbReference type="ARBA" id="ARBA00004651"/>
    </source>
</evidence>
<comment type="subcellular location">
    <subcellularLocation>
        <location evidence="1">Cell membrane</location>
        <topology evidence="1">Multi-pass membrane protein</topology>
    </subcellularLocation>
</comment>
<feature type="domain" description="MacB-like periplasmic core" evidence="9">
    <location>
        <begin position="447"/>
        <end position="672"/>
    </location>
</feature>
<dbReference type="InterPro" id="IPR003838">
    <property type="entry name" value="ABC3_permease_C"/>
</dbReference>
<organism evidence="10">
    <name type="scientific">uncultured Gemmatimonadaceae bacterium</name>
    <dbReference type="NCBI Taxonomy" id="246130"/>
    <lineage>
        <taxon>Bacteria</taxon>
        <taxon>Pseudomonadati</taxon>
        <taxon>Gemmatimonadota</taxon>
        <taxon>Gemmatimonadia</taxon>
        <taxon>Gemmatimonadales</taxon>
        <taxon>Gemmatimonadaceae</taxon>
        <taxon>environmental samples</taxon>
    </lineage>
</organism>
<evidence type="ECO:0000256" key="4">
    <source>
        <dbReference type="ARBA" id="ARBA00022989"/>
    </source>
</evidence>
<feature type="domain" description="MacB-like periplasmic core" evidence="9">
    <location>
        <begin position="22"/>
        <end position="244"/>
    </location>
</feature>
<keyword evidence="4 7" id="KW-1133">Transmembrane helix</keyword>
<sequence length="838" mass="85683">MTSIAHDLRHAWRSLWRTPLFTVLATVTLALGIGANAAMFAAVSAALFRPLPFPEPDRLVTLAQSRRDGATVEPTRWSYPEFVALRGAVTTFAQVAAYSADDVNLARRGGEPVRARAEMVSAAYFPALGVRAAVGRTFLPDEDAAPGTHPVVLLGDALWRGRFGADPRVLGRSVVVNGTALTVVGVLPAGFAGLTGGAELWVPHAMAPAVSYPGQLTSPQHFLSVVGRLAPAASLAHATREVAAAGARAVGAVHGAAASGGAPTRWGTSVVPLDRARRDPASLRAQVVLLGTVGLVLLIAAVNVASLLFARSAGRARELAVRTALGAPRRRLARTLLAESVLLAAMGATLGVLCAAWGMGVLAALTPDGIEAAAGASRGAQLDRFATADIDWRVIAFAGALAVAVGLLAGLPPALRATRGDLTGSLNAGARGASVRVGSARRPTVLSALVMGEVALAFVLLVGAGLLLKNFAQLRAVRPSFDAAGVVTFRLSAPEARYGGGRAAGPLFERVLERVAAVPGVTAATVGRCTPYASGCSSTALYVAGRPIPAEGAEPIVGRHYVGADHFRVLGIPLVRGRAFTPADRLGRPKVAVINAAAARRFWPDEDPIGKRVWFGSGPGLDSPDSTAEVVGIVGDVPYGAPGEPVGPDVYTSYLQFTWPETMVMVRAATPTPALVPALRGALAAAEPTLPMYDVRTVEERAGAALAAQRFSTMLLGAFGVLGLALAALGIYGVMAFAVAQRRREIAIRLALGATRAAAVRLVVGHAAALAGVGLAAGVAAALALTRALAALLTGVSPTDPIVFATVLAVLALVALAACLVPARRAAMVPPATALAGE</sequence>
<dbReference type="GO" id="GO:0022857">
    <property type="term" value="F:transmembrane transporter activity"/>
    <property type="evidence" value="ECO:0007669"/>
    <property type="project" value="TreeGrafter"/>
</dbReference>
<evidence type="ECO:0000256" key="5">
    <source>
        <dbReference type="ARBA" id="ARBA00023136"/>
    </source>
</evidence>
<feature type="transmembrane region" description="Helical" evidence="7">
    <location>
        <begin position="445"/>
        <end position="468"/>
    </location>
</feature>
<proteinExistence type="inferred from homology"/>
<evidence type="ECO:0000259" key="9">
    <source>
        <dbReference type="Pfam" id="PF12704"/>
    </source>
</evidence>
<accession>A0A6J4M770</accession>
<dbReference type="InterPro" id="IPR025857">
    <property type="entry name" value="MacB_PCD"/>
</dbReference>
<feature type="transmembrane region" description="Helical" evidence="7">
    <location>
        <begin position="802"/>
        <end position="821"/>
    </location>
</feature>
<evidence type="ECO:0000256" key="3">
    <source>
        <dbReference type="ARBA" id="ARBA00022692"/>
    </source>
</evidence>
<feature type="transmembrane region" description="Helical" evidence="7">
    <location>
        <begin position="336"/>
        <end position="359"/>
    </location>
</feature>
<dbReference type="EMBL" id="CADCTU010000753">
    <property type="protein sequence ID" value="CAA9350307.1"/>
    <property type="molecule type" value="Genomic_DNA"/>
</dbReference>
<gene>
    <name evidence="10" type="ORF">AVDCRST_MAG11-3481</name>
</gene>
<dbReference type="InterPro" id="IPR017800">
    <property type="entry name" value="ADOP"/>
</dbReference>
<name>A0A6J4M770_9BACT</name>
<feature type="transmembrane region" description="Helical" evidence="7">
    <location>
        <begin position="714"/>
        <end position="739"/>
    </location>
</feature>
<dbReference type="PANTHER" id="PTHR30572:SF4">
    <property type="entry name" value="ABC TRANSPORTER PERMEASE YTRF"/>
    <property type="match status" value="1"/>
</dbReference>
<dbReference type="InterPro" id="IPR050250">
    <property type="entry name" value="Macrolide_Exporter_MacB"/>
</dbReference>
<evidence type="ECO:0000259" key="8">
    <source>
        <dbReference type="Pfam" id="PF02687"/>
    </source>
</evidence>
<dbReference type="Pfam" id="PF02687">
    <property type="entry name" value="FtsX"/>
    <property type="match status" value="2"/>
</dbReference>
<dbReference type="PANTHER" id="PTHR30572">
    <property type="entry name" value="MEMBRANE COMPONENT OF TRANSPORTER-RELATED"/>
    <property type="match status" value="1"/>
</dbReference>
<evidence type="ECO:0000256" key="2">
    <source>
        <dbReference type="ARBA" id="ARBA00022475"/>
    </source>
</evidence>
<evidence type="ECO:0000256" key="7">
    <source>
        <dbReference type="SAM" id="Phobius"/>
    </source>
</evidence>
<evidence type="ECO:0008006" key="11">
    <source>
        <dbReference type="Google" id="ProtNLM"/>
    </source>
</evidence>
<feature type="transmembrane region" description="Helical" evidence="7">
    <location>
        <begin position="287"/>
        <end position="310"/>
    </location>
</feature>
<reference evidence="10" key="1">
    <citation type="submission" date="2020-02" db="EMBL/GenBank/DDBJ databases">
        <authorList>
            <person name="Meier V. D."/>
        </authorList>
    </citation>
    <scope>NUCLEOTIDE SEQUENCE</scope>
    <source>
        <strain evidence="10">AVDCRST_MAG11</strain>
    </source>
</reference>
<comment type="similarity">
    <text evidence="6">Belongs to the ABC-4 integral membrane protein family.</text>
</comment>
<feature type="transmembrane region" description="Helical" evidence="7">
    <location>
        <begin position="760"/>
        <end position="790"/>
    </location>
</feature>
<dbReference type="Pfam" id="PF12704">
    <property type="entry name" value="MacB_PCD"/>
    <property type="match status" value="2"/>
</dbReference>
<feature type="transmembrane region" description="Helical" evidence="7">
    <location>
        <begin position="392"/>
        <end position="411"/>
    </location>
</feature>
<keyword evidence="3 7" id="KW-0812">Transmembrane</keyword>
<dbReference type="AlphaFoldDB" id="A0A6J4M770"/>
<dbReference type="GO" id="GO:0005886">
    <property type="term" value="C:plasma membrane"/>
    <property type="evidence" value="ECO:0007669"/>
    <property type="project" value="UniProtKB-SubCell"/>
</dbReference>
<keyword evidence="2" id="KW-1003">Cell membrane</keyword>
<protein>
    <recommendedName>
        <fullName evidence="11">ABC transporter, fused permease protein</fullName>
    </recommendedName>
</protein>
<evidence type="ECO:0000313" key="10">
    <source>
        <dbReference type="EMBL" id="CAA9350307.1"/>
    </source>
</evidence>
<keyword evidence="5 7" id="KW-0472">Membrane</keyword>
<feature type="domain" description="ABC3 transporter permease C-terminal" evidence="8">
    <location>
        <begin position="294"/>
        <end position="419"/>
    </location>
</feature>